<name>A0ACC2S6G3_9FUNG</name>
<evidence type="ECO:0000313" key="2">
    <source>
        <dbReference type="Proteomes" id="UP001165960"/>
    </source>
</evidence>
<dbReference type="Proteomes" id="UP001165960">
    <property type="component" value="Unassembled WGS sequence"/>
</dbReference>
<accession>A0ACC2S6G3</accession>
<reference evidence="1" key="1">
    <citation type="submission" date="2022-04" db="EMBL/GenBank/DDBJ databases">
        <title>Genome of the entomopathogenic fungus Entomophthora muscae.</title>
        <authorList>
            <person name="Elya C."/>
            <person name="Lovett B.R."/>
            <person name="Lee E."/>
            <person name="Macias A.M."/>
            <person name="Hajek A.E."/>
            <person name="De Bivort B.L."/>
            <person name="Kasson M.T."/>
            <person name="De Fine Licht H.H."/>
            <person name="Stajich J.E."/>
        </authorList>
    </citation>
    <scope>NUCLEOTIDE SEQUENCE</scope>
    <source>
        <strain evidence="1">Berkeley</strain>
    </source>
</reference>
<keyword evidence="2" id="KW-1185">Reference proteome</keyword>
<evidence type="ECO:0000313" key="1">
    <source>
        <dbReference type="EMBL" id="KAJ9057866.1"/>
    </source>
</evidence>
<dbReference type="EMBL" id="QTSX02005760">
    <property type="protein sequence ID" value="KAJ9057866.1"/>
    <property type="molecule type" value="Genomic_DNA"/>
</dbReference>
<organism evidence="1 2">
    <name type="scientific">Entomophthora muscae</name>
    <dbReference type="NCBI Taxonomy" id="34485"/>
    <lineage>
        <taxon>Eukaryota</taxon>
        <taxon>Fungi</taxon>
        <taxon>Fungi incertae sedis</taxon>
        <taxon>Zoopagomycota</taxon>
        <taxon>Entomophthoromycotina</taxon>
        <taxon>Entomophthoromycetes</taxon>
        <taxon>Entomophthorales</taxon>
        <taxon>Entomophthoraceae</taxon>
        <taxon>Entomophthora</taxon>
    </lineage>
</organism>
<proteinExistence type="predicted"/>
<gene>
    <name evidence="1" type="ORF">DSO57_1018470</name>
</gene>
<sequence>MYAHLKLAKRSRAKDTKLPAQSFAPRKAKPVEVAGKEEIQEENVDHKLQQVLVPFVLATFYANYATHVAKQLYLSPPVVREQEDHIHWSFLMSQEALVELMHAKRASKWTVTAYKDAQLVCLDSVFLSGVYCVTLLSLFRTSWQCTHSIMYRRWAGLMRLLASAFWWCHGRFHHAGYYLPKQEGSKSRETFIKIDQVNRFKSNNQLEMGYGCSSLSAETGSPFQIDIDK</sequence>
<comment type="caution">
    <text evidence="1">The sequence shown here is derived from an EMBL/GenBank/DDBJ whole genome shotgun (WGS) entry which is preliminary data.</text>
</comment>
<protein>
    <submittedName>
        <fullName evidence="1">Uncharacterized protein</fullName>
    </submittedName>
</protein>